<sequence>MTVALGALLVASACGSGSDEAEDAATTNLVSDSEIVRLSSVMADIEEMRNHLSLTTSRMERQCMEDEGFFVHHEPPRTEEDFYVVYATPGSPPPQIADLPTSQEAAERGLGIKDQWIEYSAEDFRHSEIAPEEFVAQGRGYGEAYWETMNGHEQPDHSDLTPEEILELQEADPVAFGGCRGIVASQIYGVGAPGLEGIEPDDITSASAAPPVPEGLNLVAYELDFPTREANEVHRAWDECMTDRGHPSFPELYGMWAYVRSFYPDPPGTGSEQPWDIGQFDHLSVPPPADAPWDFDEAAEREIAFALDVASCADDVDYRAIMQHEWDQLTAAIVLEHETDIFIWRDQMEAALNQAQIALAE</sequence>
<dbReference type="EMBL" id="CP070496">
    <property type="protein sequence ID" value="QSB06385.1"/>
    <property type="molecule type" value="Genomic_DNA"/>
</dbReference>
<name>A0A895XSZ7_9ACTN</name>
<dbReference type="KEGG" id="nav:JQS30_05600"/>
<dbReference type="RefSeq" id="WP_213172394.1">
    <property type="nucleotide sequence ID" value="NZ_CP070496.1"/>
</dbReference>
<evidence type="ECO:0000313" key="2">
    <source>
        <dbReference type="Proteomes" id="UP000662939"/>
    </source>
</evidence>
<protein>
    <submittedName>
        <fullName evidence="1">Uncharacterized protein</fullName>
    </submittedName>
</protein>
<accession>A0A895XSZ7</accession>
<reference evidence="1" key="1">
    <citation type="submission" date="2021-02" db="EMBL/GenBank/DDBJ databases">
        <title>Natronoglycomyces albus gen. nov., sp. nov, a haloalkaliphilic actinobacterium from a soda solonchak soil.</title>
        <authorList>
            <person name="Sorokin D.Y."/>
            <person name="Khijniak T.V."/>
            <person name="Zakharycheva A.P."/>
            <person name="Boueva O.V."/>
            <person name="Ariskina E.V."/>
            <person name="Hahnke R.L."/>
            <person name="Bunk B."/>
            <person name="Sproer C."/>
            <person name="Schumann P."/>
            <person name="Evtushenko L.I."/>
            <person name="Kublanov I.V."/>
        </authorList>
    </citation>
    <scope>NUCLEOTIDE SEQUENCE</scope>
    <source>
        <strain evidence="1">DSM 106290</strain>
    </source>
</reference>
<evidence type="ECO:0000313" key="1">
    <source>
        <dbReference type="EMBL" id="QSB06385.1"/>
    </source>
</evidence>
<organism evidence="1 2">
    <name type="scientific">Natronoglycomyces albus</name>
    <dbReference type="NCBI Taxonomy" id="2811108"/>
    <lineage>
        <taxon>Bacteria</taxon>
        <taxon>Bacillati</taxon>
        <taxon>Actinomycetota</taxon>
        <taxon>Actinomycetes</taxon>
        <taxon>Glycomycetales</taxon>
        <taxon>Glycomycetaceae</taxon>
        <taxon>Natronoglycomyces</taxon>
    </lineage>
</organism>
<gene>
    <name evidence="1" type="ORF">JQS30_05600</name>
</gene>
<keyword evidence="2" id="KW-1185">Reference proteome</keyword>
<proteinExistence type="predicted"/>
<dbReference type="Proteomes" id="UP000662939">
    <property type="component" value="Chromosome"/>
</dbReference>
<dbReference type="AlphaFoldDB" id="A0A895XSZ7"/>